<evidence type="ECO:0008006" key="3">
    <source>
        <dbReference type="Google" id="ProtNLM"/>
    </source>
</evidence>
<sequence length="159" mass="18157">MAASVVRFESRTVVRRPAREVFERLADLPAYRQWMHRDGLFRRCESVSELPVREGTTYLDLTRMGRFEGRVVELVPPTRIAFSETLSWFGVALTRAEPAYVLEEDGDETVVHHTAVGELYGVMRLFRPAARWMADRERDRTLASLKRSLEQAPTTGSGA</sequence>
<dbReference type="Proteomes" id="UP001500730">
    <property type="component" value="Unassembled WGS sequence"/>
</dbReference>
<name>A0ABN3MH94_9MICO</name>
<dbReference type="EMBL" id="BAAARE010000036">
    <property type="protein sequence ID" value="GAA2502082.1"/>
    <property type="molecule type" value="Genomic_DNA"/>
</dbReference>
<protein>
    <recommendedName>
        <fullName evidence="3">Polyketide cyclase</fullName>
    </recommendedName>
</protein>
<proteinExistence type="predicted"/>
<dbReference type="SUPFAM" id="SSF55961">
    <property type="entry name" value="Bet v1-like"/>
    <property type="match status" value="1"/>
</dbReference>
<organism evidence="1 2">
    <name type="scientific">Terrabacter carboxydivorans</name>
    <dbReference type="NCBI Taxonomy" id="619730"/>
    <lineage>
        <taxon>Bacteria</taxon>
        <taxon>Bacillati</taxon>
        <taxon>Actinomycetota</taxon>
        <taxon>Actinomycetes</taxon>
        <taxon>Micrococcales</taxon>
        <taxon>Intrasporangiaceae</taxon>
        <taxon>Terrabacter</taxon>
    </lineage>
</organism>
<dbReference type="Pfam" id="PF10604">
    <property type="entry name" value="Polyketide_cyc2"/>
    <property type="match status" value="1"/>
</dbReference>
<dbReference type="Gene3D" id="3.30.530.20">
    <property type="match status" value="1"/>
</dbReference>
<comment type="caution">
    <text evidence="1">The sequence shown here is derived from an EMBL/GenBank/DDBJ whole genome shotgun (WGS) entry which is preliminary data.</text>
</comment>
<dbReference type="InterPro" id="IPR023393">
    <property type="entry name" value="START-like_dom_sf"/>
</dbReference>
<accession>A0ABN3MH94</accession>
<dbReference type="InterPro" id="IPR019587">
    <property type="entry name" value="Polyketide_cyclase/dehydratase"/>
</dbReference>
<evidence type="ECO:0000313" key="1">
    <source>
        <dbReference type="EMBL" id="GAA2502082.1"/>
    </source>
</evidence>
<dbReference type="RefSeq" id="WP_344257371.1">
    <property type="nucleotide sequence ID" value="NZ_BAAARE010000036.1"/>
</dbReference>
<keyword evidence="2" id="KW-1185">Reference proteome</keyword>
<evidence type="ECO:0000313" key="2">
    <source>
        <dbReference type="Proteomes" id="UP001500730"/>
    </source>
</evidence>
<gene>
    <name evidence="1" type="ORF">GCM10009858_45290</name>
</gene>
<reference evidence="1 2" key="1">
    <citation type="journal article" date="2019" name="Int. J. Syst. Evol. Microbiol.">
        <title>The Global Catalogue of Microorganisms (GCM) 10K type strain sequencing project: providing services to taxonomists for standard genome sequencing and annotation.</title>
        <authorList>
            <consortium name="The Broad Institute Genomics Platform"/>
            <consortium name="The Broad Institute Genome Sequencing Center for Infectious Disease"/>
            <person name="Wu L."/>
            <person name="Ma J."/>
        </authorList>
    </citation>
    <scope>NUCLEOTIDE SEQUENCE [LARGE SCALE GENOMIC DNA]</scope>
    <source>
        <strain evidence="1 2">JCM 16259</strain>
    </source>
</reference>